<dbReference type="InterPro" id="IPR042203">
    <property type="entry name" value="Leu/Phe-tRNA_Trfase_C"/>
</dbReference>
<dbReference type="Gene3D" id="3.40.630.70">
    <property type="entry name" value="Leucyl/phenylalanyl-tRNA-protein transferase, C-terminal domain"/>
    <property type="match status" value="1"/>
</dbReference>
<organism evidence="4 5">
    <name type="scientific">Streptosporangium canum</name>
    <dbReference type="NCBI Taxonomy" id="324952"/>
    <lineage>
        <taxon>Bacteria</taxon>
        <taxon>Bacillati</taxon>
        <taxon>Actinomycetota</taxon>
        <taxon>Actinomycetes</taxon>
        <taxon>Streptosporangiales</taxon>
        <taxon>Streptosporangiaceae</taxon>
        <taxon>Streptosporangium</taxon>
    </lineage>
</organism>
<sequence>MVPASRPTAGALSPELWQRLLAEGRGLTSPLVLGGRLEAQVLLDAYTSGVFPEPCVRETTKAMMREKHADELASGIIPEFPGGPSGDEVWWQSPDPRGVFTVDGPWKPRRHLRRLMRECGWRSTVDQRLREVMLSCRRHDTSWITDDMVDAFEELHRRGRAHSLEIWEGDELIGGLYGLQVGGVLMAESLFHRREGVWKVALLDIVVRFFDGGGALVDCQYPGPHLIPRGVQPVSRAEYLRILGRERDRDVDWDRAERPIGRLDERFAGPAPARGPKKKTKA</sequence>
<evidence type="ECO:0000313" key="5">
    <source>
        <dbReference type="Proteomes" id="UP000199111"/>
    </source>
</evidence>
<dbReference type="Proteomes" id="UP000199111">
    <property type="component" value="Unassembled WGS sequence"/>
</dbReference>
<evidence type="ECO:0000256" key="2">
    <source>
        <dbReference type="ARBA" id="ARBA00022679"/>
    </source>
</evidence>
<dbReference type="GeneID" id="96298026"/>
<dbReference type="InterPro" id="IPR004616">
    <property type="entry name" value="Leu/Phe-tRNA_Trfase"/>
</dbReference>
<evidence type="ECO:0000313" key="4">
    <source>
        <dbReference type="EMBL" id="SFJ02888.1"/>
    </source>
</evidence>
<dbReference type="AlphaFoldDB" id="A0A1I3N0W0"/>
<evidence type="ECO:0000256" key="3">
    <source>
        <dbReference type="ARBA" id="ARBA00023315"/>
    </source>
</evidence>
<dbReference type="InterPro" id="IPR016181">
    <property type="entry name" value="Acyl_CoA_acyltransferase"/>
</dbReference>
<dbReference type="PANTHER" id="PTHR30098">
    <property type="entry name" value="LEUCYL/PHENYLALANYL-TRNA--PROTEIN TRANSFERASE"/>
    <property type="match status" value="1"/>
</dbReference>
<name>A0A1I3N0W0_9ACTN</name>
<protein>
    <submittedName>
        <fullName evidence="4">Leucyl/phenylalanyl-tRNA--protein transferase</fullName>
    </submittedName>
</protein>
<evidence type="ECO:0000256" key="1">
    <source>
        <dbReference type="ARBA" id="ARBA00022490"/>
    </source>
</evidence>
<gene>
    <name evidence="4" type="ORF">SAMN05216275_10676</name>
</gene>
<dbReference type="GO" id="GO:0008914">
    <property type="term" value="F:leucyl-tRNA--protein transferase activity"/>
    <property type="evidence" value="ECO:0007669"/>
    <property type="project" value="InterPro"/>
</dbReference>
<dbReference type="SUPFAM" id="SSF55729">
    <property type="entry name" value="Acyl-CoA N-acyltransferases (Nat)"/>
    <property type="match status" value="1"/>
</dbReference>
<dbReference type="Pfam" id="PF03588">
    <property type="entry name" value="Leu_Phe_trans"/>
    <property type="match status" value="1"/>
</dbReference>
<dbReference type="PANTHER" id="PTHR30098:SF2">
    <property type="entry name" value="LEUCYL_PHENYLALANYL-TRNA--PROTEIN TRANSFERASE"/>
    <property type="match status" value="1"/>
</dbReference>
<keyword evidence="5" id="KW-1185">Reference proteome</keyword>
<accession>A0A1I3N0W0</accession>
<keyword evidence="3" id="KW-0012">Acyltransferase</keyword>
<dbReference type="GO" id="GO:0030163">
    <property type="term" value="P:protein catabolic process"/>
    <property type="evidence" value="ECO:0007669"/>
    <property type="project" value="InterPro"/>
</dbReference>
<reference evidence="5" key="1">
    <citation type="submission" date="2016-10" db="EMBL/GenBank/DDBJ databases">
        <authorList>
            <person name="Varghese N."/>
            <person name="Submissions S."/>
        </authorList>
    </citation>
    <scope>NUCLEOTIDE SEQUENCE [LARGE SCALE GENOMIC DNA]</scope>
    <source>
        <strain evidence="5">CGMCC 4.2126</strain>
    </source>
</reference>
<keyword evidence="2 4" id="KW-0808">Transferase</keyword>
<proteinExistence type="predicted"/>
<dbReference type="EMBL" id="FOQY01000006">
    <property type="protein sequence ID" value="SFJ02888.1"/>
    <property type="molecule type" value="Genomic_DNA"/>
</dbReference>
<dbReference type="RefSeq" id="WP_093886941.1">
    <property type="nucleotide sequence ID" value="NZ_FOQY01000006.1"/>
</dbReference>
<keyword evidence="1" id="KW-0963">Cytoplasm</keyword>
<dbReference type="GO" id="GO:0005737">
    <property type="term" value="C:cytoplasm"/>
    <property type="evidence" value="ECO:0007669"/>
    <property type="project" value="TreeGrafter"/>
</dbReference>